<reference evidence="1 2" key="1">
    <citation type="submission" date="2019-08" db="EMBL/GenBank/DDBJ databases">
        <title>In-depth cultivation of the pig gut microbiome towards novel bacterial diversity and tailored functional studies.</title>
        <authorList>
            <person name="Wylensek D."/>
            <person name="Hitch T.C.A."/>
            <person name="Clavel T."/>
        </authorList>
    </citation>
    <scope>NUCLEOTIDE SEQUENCE [LARGE SCALE GENOMIC DNA]</scope>
    <source>
        <strain evidence="1 2">WB03_NA08</strain>
    </source>
</reference>
<proteinExistence type="predicted"/>
<evidence type="ECO:0000313" key="1">
    <source>
        <dbReference type="EMBL" id="MSS84301.1"/>
    </source>
</evidence>
<dbReference type="Proteomes" id="UP000470875">
    <property type="component" value="Unassembled WGS sequence"/>
</dbReference>
<dbReference type="InterPro" id="IPR010148">
    <property type="entry name" value="CRISPR-assoc_prot_CT1975"/>
</dbReference>
<organism evidence="1 2">
    <name type="scientific">Scrofimicrobium canadense</name>
    <dbReference type="NCBI Taxonomy" id="2652290"/>
    <lineage>
        <taxon>Bacteria</taxon>
        <taxon>Bacillati</taxon>
        <taxon>Actinomycetota</taxon>
        <taxon>Actinomycetes</taxon>
        <taxon>Actinomycetales</taxon>
        <taxon>Actinomycetaceae</taxon>
        <taxon>Scrofimicrobium</taxon>
    </lineage>
</organism>
<dbReference type="EMBL" id="VULO01000006">
    <property type="protein sequence ID" value="MSS84301.1"/>
    <property type="molecule type" value="Genomic_DNA"/>
</dbReference>
<keyword evidence="2" id="KW-1185">Reference proteome</keyword>
<name>A0A6N7W4G3_9ACTO</name>
<evidence type="ECO:0000313" key="2">
    <source>
        <dbReference type="Proteomes" id="UP000470875"/>
    </source>
</evidence>
<dbReference type="Pfam" id="PF09344">
    <property type="entry name" value="Cas_CT1975"/>
    <property type="match status" value="1"/>
</dbReference>
<dbReference type="AlphaFoldDB" id="A0A6N7W4G3"/>
<sequence length="373" mass="40490">MTTYVDIHALQTLPPSNINRDQDGAPKTAIFGGVPRQRVSSQAWKHAIRKDFNNNLPKNLRGIRTKRVTQRIADEIIAADPQRTREDAEAAAVKVLEAAKIKTSKPNTREGEEERAPEVGYLLFLSTRQIEKIAQAIVDSPDLKFSKKDLAALFDSDHSFDIAMFGRMVADAPEYNVDAAVQVAHAIGVSATEPDFDFFTAVDDIAHGEEETGAGMLGTVQMMSSTLYRYATVNVDALEENLGDPEAAVEATKAFLSSFISSLPTGKINTFANQTLPYAVVVAVRTDRPVSWVNAFEEPLANTDSGYRDAAAERLAKEATSIGAMCEKDAEATWVLTQLGPDTPLAQLGDVVNRKELMDSVSAAVATALSEDQ</sequence>
<gene>
    <name evidence="1" type="primary">cas7e</name>
    <name evidence="1" type="ORF">FYJ24_05880</name>
</gene>
<accession>A0A6N7W4G3</accession>
<dbReference type="NCBIfam" id="TIGR01869">
    <property type="entry name" value="casC_Cse4"/>
    <property type="match status" value="1"/>
</dbReference>
<comment type="caution">
    <text evidence="1">The sequence shown here is derived from an EMBL/GenBank/DDBJ whole genome shotgun (WGS) entry which is preliminary data.</text>
</comment>
<dbReference type="RefSeq" id="WP_154544536.1">
    <property type="nucleotide sequence ID" value="NZ_VULO01000006.1"/>
</dbReference>
<protein>
    <submittedName>
        <fullName evidence="1">Type I-E CRISPR-associated protein Cas7/Cse4/CasC</fullName>
    </submittedName>
</protein>